<feature type="chain" id="PRO_5046399199" evidence="1">
    <location>
        <begin position="23"/>
        <end position="378"/>
    </location>
</feature>
<reference evidence="4" key="1">
    <citation type="journal article" date="2019" name="Int. J. Syst. Evol. Microbiol.">
        <title>The Global Catalogue of Microorganisms (GCM) 10K type strain sequencing project: providing services to taxonomists for standard genome sequencing and annotation.</title>
        <authorList>
            <consortium name="The Broad Institute Genomics Platform"/>
            <consortium name="The Broad Institute Genome Sequencing Center for Infectious Disease"/>
            <person name="Wu L."/>
            <person name="Ma J."/>
        </authorList>
    </citation>
    <scope>NUCLEOTIDE SEQUENCE [LARGE SCALE GENOMIC DNA]</scope>
    <source>
        <strain evidence="4">CGMCC 4.7283</strain>
    </source>
</reference>
<feature type="domain" description="Fe/B12 periplasmic-binding" evidence="2">
    <location>
        <begin position="43"/>
        <end position="346"/>
    </location>
</feature>
<dbReference type="InterPro" id="IPR050902">
    <property type="entry name" value="ABC_Transporter_SBP"/>
</dbReference>
<dbReference type="PANTHER" id="PTHR30535">
    <property type="entry name" value="VITAMIN B12-BINDING PROTEIN"/>
    <property type="match status" value="1"/>
</dbReference>
<dbReference type="PANTHER" id="PTHR30535:SF34">
    <property type="entry name" value="MOLYBDATE-BINDING PROTEIN MOLA"/>
    <property type="match status" value="1"/>
</dbReference>
<dbReference type="Pfam" id="PF01497">
    <property type="entry name" value="Peripla_BP_2"/>
    <property type="match status" value="1"/>
</dbReference>
<keyword evidence="4" id="KW-1185">Reference proteome</keyword>
<feature type="signal peptide" evidence="1">
    <location>
        <begin position="1"/>
        <end position="22"/>
    </location>
</feature>
<dbReference type="EMBL" id="JBHSGI010000028">
    <property type="protein sequence ID" value="MFC4670692.1"/>
    <property type="molecule type" value="Genomic_DNA"/>
</dbReference>
<dbReference type="SUPFAM" id="SSF53807">
    <property type="entry name" value="Helical backbone' metal receptor"/>
    <property type="match status" value="1"/>
</dbReference>
<protein>
    <submittedName>
        <fullName evidence="3">ABC transporter substrate-binding protein</fullName>
    </submittedName>
</protein>
<gene>
    <name evidence="3" type="ORF">ACFO5X_19235</name>
</gene>
<dbReference type="PROSITE" id="PS50983">
    <property type="entry name" value="FE_B12_PBP"/>
    <property type="match status" value="1"/>
</dbReference>
<keyword evidence="1" id="KW-0732">Signal</keyword>
<dbReference type="CDD" id="cd01139">
    <property type="entry name" value="TroA_f"/>
    <property type="match status" value="1"/>
</dbReference>
<evidence type="ECO:0000313" key="3">
    <source>
        <dbReference type="EMBL" id="MFC4670692.1"/>
    </source>
</evidence>
<evidence type="ECO:0000259" key="2">
    <source>
        <dbReference type="PROSITE" id="PS50983"/>
    </source>
</evidence>
<comment type="caution">
    <text evidence="3">The sequence shown here is derived from an EMBL/GenBank/DDBJ whole genome shotgun (WGS) entry which is preliminary data.</text>
</comment>
<dbReference type="RefSeq" id="WP_380719963.1">
    <property type="nucleotide sequence ID" value="NZ_JBHSGI010000028.1"/>
</dbReference>
<evidence type="ECO:0000313" key="4">
    <source>
        <dbReference type="Proteomes" id="UP001595973"/>
    </source>
</evidence>
<evidence type="ECO:0000256" key="1">
    <source>
        <dbReference type="SAM" id="SignalP"/>
    </source>
</evidence>
<sequence length="378" mass="41679">MFFRSLLCASTLSLFAASLVQADPVTLTDIAGREVTVETPVERVILGEGRQIFFAAVLDRENPFERVVGWRDDFRQASPESYEIYAKKFPQLAGIPTFGGFKDGSFDIEQAVSLNPNVLIMNLESKAATEEAGYEEKLAKVGIPIVYVDFREKPFENTSRSMELIGQLFGEEEKAEEFNSFYKEQIGRVTDVIEAQANLQRPLVFVERAGGYSEDCCMSFGDGNFGRFVELAGGTNMGTAFIPGTFGTVNAEQVIASDPDQIVVTGGNWEAYVPGGAWVGMGPGSDVTEAKRKLVALTERPAFTGVKAVETGQVHAIWHQFYNSPYSIVAVQKLATWLHPDLFPDLDPEATLKELHVRFLPVDYHPGYWVSLGDATTN</sequence>
<dbReference type="InterPro" id="IPR002491">
    <property type="entry name" value="ABC_transptr_periplasmic_BD"/>
</dbReference>
<name>A0ABV9KKJ7_9RHOB</name>
<organism evidence="3 4">
    <name type="scientific">Seohaeicola nanhaiensis</name>
    <dbReference type="NCBI Taxonomy" id="1387282"/>
    <lineage>
        <taxon>Bacteria</taxon>
        <taxon>Pseudomonadati</taxon>
        <taxon>Pseudomonadota</taxon>
        <taxon>Alphaproteobacteria</taxon>
        <taxon>Rhodobacterales</taxon>
        <taxon>Roseobacteraceae</taxon>
        <taxon>Seohaeicola</taxon>
    </lineage>
</organism>
<dbReference type="Proteomes" id="UP001595973">
    <property type="component" value="Unassembled WGS sequence"/>
</dbReference>
<proteinExistence type="predicted"/>
<accession>A0ABV9KKJ7</accession>
<dbReference type="Gene3D" id="3.40.50.1980">
    <property type="entry name" value="Nitrogenase molybdenum iron protein domain"/>
    <property type="match status" value="2"/>
</dbReference>